<reference evidence="3" key="1">
    <citation type="submission" date="2012-02" db="EMBL/GenBank/DDBJ databases">
        <title>The complete genome of Echinicola vietnamensis DSM 17526.</title>
        <authorList>
            <person name="Lucas S."/>
            <person name="Copeland A."/>
            <person name="Lapidus A."/>
            <person name="Glavina del Rio T."/>
            <person name="Dalin E."/>
            <person name="Tice H."/>
            <person name="Bruce D."/>
            <person name="Goodwin L."/>
            <person name="Pitluck S."/>
            <person name="Peters L."/>
            <person name="Ovchinnikova G."/>
            <person name="Teshima H."/>
            <person name="Kyrpides N."/>
            <person name="Mavromatis K."/>
            <person name="Ivanova N."/>
            <person name="Brettin T."/>
            <person name="Detter J.C."/>
            <person name="Han C."/>
            <person name="Larimer F."/>
            <person name="Land M."/>
            <person name="Hauser L."/>
            <person name="Markowitz V."/>
            <person name="Cheng J.-F."/>
            <person name="Hugenholtz P."/>
            <person name="Woyke T."/>
            <person name="Wu D."/>
            <person name="Brambilla E."/>
            <person name="Klenk H.-P."/>
            <person name="Eisen J.A."/>
        </authorList>
    </citation>
    <scope>NUCLEOTIDE SEQUENCE [LARGE SCALE GENOMIC DNA]</scope>
    <source>
        <strain evidence="3">DSM 17526 / LMG 23754 / KMM 6221</strain>
    </source>
</reference>
<gene>
    <name evidence="2" type="ordered locus">Echvi_2728</name>
</gene>
<organism evidence="2 3">
    <name type="scientific">Echinicola vietnamensis (strain DSM 17526 / LMG 23754 / KMM 6221)</name>
    <dbReference type="NCBI Taxonomy" id="926556"/>
    <lineage>
        <taxon>Bacteria</taxon>
        <taxon>Pseudomonadati</taxon>
        <taxon>Bacteroidota</taxon>
        <taxon>Cytophagia</taxon>
        <taxon>Cytophagales</taxon>
        <taxon>Cyclobacteriaceae</taxon>
        <taxon>Echinicola</taxon>
    </lineage>
</organism>
<sequence length="226" mass="25724">MIKHFTLTCMLVLASLITVQARTEKETITKGKYTLTFINQDPDLDKAVKDGLIKTFFKVYPKMSKAFNKNATKKVTVTIDTAYNGVAYAHDGKITIASQWLEKKPGDLDVITHEGMHLVQAYPGGAGPGWLTEGIADYVRYDFGVDNEGAGWALPAFDPEHSYENSYRITARFLLWITQHYDKRFVKKMDQHLRNKTYSDGLWKAYTGLALDELWETYAKNPKVKI</sequence>
<dbReference type="eggNOG" id="ENOG502ZBFG">
    <property type="taxonomic scope" value="Bacteria"/>
</dbReference>
<dbReference type="EMBL" id="CP003346">
    <property type="protein sequence ID" value="AGA78968.1"/>
    <property type="molecule type" value="Genomic_DNA"/>
</dbReference>
<name>L0G0Y8_ECHVK</name>
<protein>
    <submittedName>
        <fullName evidence="2">Basic secretory protein</fullName>
    </submittedName>
</protein>
<dbReference type="Pfam" id="PF04450">
    <property type="entry name" value="BSP"/>
    <property type="match status" value="1"/>
</dbReference>
<dbReference type="PANTHER" id="PTHR33321">
    <property type="match status" value="1"/>
</dbReference>
<dbReference type="Proteomes" id="UP000010796">
    <property type="component" value="Chromosome"/>
</dbReference>
<dbReference type="HOGENOM" id="CLU_093072_0_0_10"/>
<dbReference type="InterPro" id="IPR007541">
    <property type="entry name" value="Uncharacterised_BSP"/>
</dbReference>
<proteinExistence type="predicted"/>
<keyword evidence="3" id="KW-1185">Reference proteome</keyword>
<dbReference type="RefSeq" id="WP_015266521.1">
    <property type="nucleotide sequence ID" value="NC_019904.1"/>
</dbReference>
<dbReference type="PATRIC" id="fig|926556.3.peg.2878"/>
<evidence type="ECO:0000313" key="2">
    <source>
        <dbReference type="EMBL" id="AGA78968.1"/>
    </source>
</evidence>
<feature type="chain" id="PRO_5003942200" evidence="1">
    <location>
        <begin position="22"/>
        <end position="226"/>
    </location>
</feature>
<evidence type="ECO:0000256" key="1">
    <source>
        <dbReference type="SAM" id="SignalP"/>
    </source>
</evidence>
<accession>L0G0Y8</accession>
<dbReference type="AlphaFoldDB" id="L0G0Y8"/>
<dbReference type="KEGG" id="evi:Echvi_2728"/>
<dbReference type="STRING" id="926556.Echvi_2728"/>
<feature type="signal peptide" evidence="1">
    <location>
        <begin position="1"/>
        <end position="21"/>
    </location>
</feature>
<keyword evidence="1" id="KW-0732">Signal</keyword>
<evidence type="ECO:0000313" key="3">
    <source>
        <dbReference type="Proteomes" id="UP000010796"/>
    </source>
</evidence>
<dbReference type="PANTHER" id="PTHR33321:SF12">
    <property type="entry name" value="PLANT BASIC SECRETORY PROTEIN (BSP) FAMILY PROTEIN"/>
    <property type="match status" value="1"/>
</dbReference>